<evidence type="ECO:0000313" key="9">
    <source>
        <dbReference type="EMBL" id="KAJ4129202.1"/>
    </source>
</evidence>
<dbReference type="PANTHER" id="PTHR23502">
    <property type="entry name" value="MAJOR FACILITATOR SUPERFAMILY"/>
    <property type="match status" value="1"/>
</dbReference>
<reference evidence="9" key="1">
    <citation type="submission" date="2022-09" db="EMBL/GenBank/DDBJ databases">
        <title>Fusarium specimens isolated from Avocado Roots.</title>
        <authorList>
            <person name="Stajich J."/>
            <person name="Roper C."/>
            <person name="Heimlech-Rivalta G."/>
        </authorList>
    </citation>
    <scope>NUCLEOTIDE SEQUENCE</scope>
    <source>
        <strain evidence="9">CF00095</strain>
    </source>
</reference>
<evidence type="ECO:0000256" key="8">
    <source>
        <dbReference type="SAM" id="Phobius"/>
    </source>
</evidence>
<dbReference type="Gene3D" id="1.20.1250.20">
    <property type="entry name" value="MFS general substrate transporter like domains"/>
    <property type="match status" value="2"/>
</dbReference>
<feature type="transmembrane region" description="Helical" evidence="8">
    <location>
        <begin position="248"/>
        <end position="266"/>
    </location>
</feature>
<evidence type="ECO:0000256" key="5">
    <source>
        <dbReference type="ARBA" id="ARBA00023136"/>
    </source>
</evidence>
<proteinExistence type="predicted"/>
<evidence type="ECO:0000256" key="3">
    <source>
        <dbReference type="ARBA" id="ARBA00022692"/>
    </source>
</evidence>
<feature type="transmembrane region" description="Helical" evidence="8">
    <location>
        <begin position="51"/>
        <end position="69"/>
    </location>
</feature>
<keyword evidence="10" id="KW-1185">Reference proteome</keyword>
<organism evidence="9 10">
    <name type="scientific">Fusarium equiseti</name>
    <name type="common">Fusarium scirpi</name>
    <dbReference type="NCBI Taxonomy" id="61235"/>
    <lineage>
        <taxon>Eukaryota</taxon>
        <taxon>Fungi</taxon>
        <taxon>Dikarya</taxon>
        <taxon>Ascomycota</taxon>
        <taxon>Pezizomycotina</taxon>
        <taxon>Sordariomycetes</taxon>
        <taxon>Hypocreomycetidae</taxon>
        <taxon>Hypocreales</taxon>
        <taxon>Nectriaceae</taxon>
        <taxon>Fusarium</taxon>
        <taxon>Fusarium incarnatum-equiseti species complex</taxon>
    </lineage>
</organism>
<accession>A0ABQ8R8D0</accession>
<keyword evidence="3 8" id="KW-0812">Transmembrane</keyword>
<evidence type="ECO:0000313" key="10">
    <source>
        <dbReference type="Proteomes" id="UP001152024"/>
    </source>
</evidence>
<keyword evidence="2" id="KW-0813">Transport</keyword>
<feature type="transmembrane region" description="Helical" evidence="8">
    <location>
        <begin position="137"/>
        <end position="157"/>
    </location>
</feature>
<keyword evidence="6" id="KW-0325">Glycoprotein</keyword>
<dbReference type="PANTHER" id="PTHR23502:SF132">
    <property type="entry name" value="POLYAMINE TRANSPORTER 2-RELATED"/>
    <property type="match status" value="1"/>
</dbReference>
<feature type="transmembrane region" description="Helical" evidence="8">
    <location>
        <begin position="208"/>
        <end position="228"/>
    </location>
</feature>
<evidence type="ECO:0000256" key="2">
    <source>
        <dbReference type="ARBA" id="ARBA00022448"/>
    </source>
</evidence>
<dbReference type="Proteomes" id="UP001152024">
    <property type="component" value="Unassembled WGS sequence"/>
</dbReference>
<evidence type="ECO:0000256" key="6">
    <source>
        <dbReference type="ARBA" id="ARBA00023180"/>
    </source>
</evidence>
<evidence type="ECO:0000256" key="4">
    <source>
        <dbReference type="ARBA" id="ARBA00022989"/>
    </source>
</evidence>
<feature type="transmembrane region" description="Helical" evidence="8">
    <location>
        <begin position="380"/>
        <end position="401"/>
    </location>
</feature>
<comment type="caution">
    <text evidence="9">The sequence shown here is derived from an EMBL/GenBank/DDBJ whole genome shotgun (WGS) entry which is preliminary data.</text>
</comment>
<feature type="transmembrane region" description="Helical" evidence="8">
    <location>
        <begin position="312"/>
        <end position="338"/>
    </location>
</feature>
<sequence>MAHSMDRSHMDGRMTPDDEDAPCLRTNNGGGHNLSPTDPDSPMSWPFIQKAYVSAVAFFFVFTIMYGTTTYTAAISAIPTAYNISQRTAILGFTLPFFGVFFAPIYTPHLAERYGRRPIYFISPIIGGFVFESKGPAWLSWVTLMFGCAALAFGSFMPETYNREILRTRIRYNRSGIKLPCAQSGVTQAEMARITFLTPIKMLFCEPLVTLISLYLGLNFAVVFQWFISVPIALAGNYNFDVSDSGLAFVSAVVGVILAALSCILIETLPSSSAKKNMDQIEKRLIPAMFGAILTTGSLFWVAYTAKPSIHYLAPISGTGVYVWGNAMILISFISYLFDSYPPAGTLSGLTTAACFRLACAGVVPIFLPDMLTNLMGDWTFSLFGIISGVMGTFPFVLYWFGPDWRAGSKYAAKWMFIPSEVHAME</sequence>
<protein>
    <submittedName>
        <fullName evidence="9">Uncharacterized protein</fullName>
    </submittedName>
</protein>
<evidence type="ECO:0000256" key="1">
    <source>
        <dbReference type="ARBA" id="ARBA00004141"/>
    </source>
</evidence>
<feature type="region of interest" description="Disordered" evidence="7">
    <location>
        <begin position="1"/>
        <end position="36"/>
    </location>
</feature>
<feature type="transmembrane region" description="Helical" evidence="8">
    <location>
        <begin position="286"/>
        <end position="306"/>
    </location>
</feature>
<feature type="compositionally biased region" description="Basic and acidic residues" evidence="7">
    <location>
        <begin position="1"/>
        <end position="16"/>
    </location>
</feature>
<dbReference type="InterPro" id="IPR036259">
    <property type="entry name" value="MFS_trans_sf"/>
</dbReference>
<evidence type="ECO:0000256" key="7">
    <source>
        <dbReference type="SAM" id="MobiDB-lite"/>
    </source>
</evidence>
<gene>
    <name evidence="9" type="ORF">NW768_007737</name>
</gene>
<keyword evidence="4 8" id="KW-1133">Transmembrane helix</keyword>
<dbReference type="EMBL" id="JAOQBH010000011">
    <property type="protein sequence ID" value="KAJ4129202.1"/>
    <property type="molecule type" value="Genomic_DNA"/>
</dbReference>
<feature type="transmembrane region" description="Helical" evidence="8">
    <location>
        <begin position="350"/>
        <end position="368"/>
    </location>
</feature>
<keyword evidence="5 8" id="KW-0472">Membrane</keyword>
<name>A0ABQ8R8D0_FUSEQ</name>
<comment type="subcellular location">
    <subcellularLocation>
        <location evidence="1">Membrane</location>
        <topology evidence="1">Multi-pass membrane protein</topology>
    </subcellularLocation>
</comment>
<dbReference type="SUPFAM" id="SSF103473">
    <property type="entry name" value="MFS general substrate transporter"/>
    <property type="match status" value="1"/>
</dbReference>
<feature type="transmembrane region" description="Helical" evidence="8">
    <location>
        <begin position="89"/>
        <end position="107"/>
    </location>
</feature>